<reference evidence="3" key="1">
    <citation type="journal article" date="2019" name="Int. J. Syst. Evol. Microbiol.">
        <title>The Global Catalogue of Microorganisms (GCM) 10K type strain sequencing project: providing services to taxonomists for standard genome sequencing and annotation.</title>
        <authorList>
            <consortium name="The Broad Institute Genomics Platform"/>
            <consortium name="The Broad Institute Genome Sequencing Center for Infectious Disease"/>
            <person name="Wu L."/>
            <person name="Ma J."/>
        </authorList>
    </citation>
    <scope>NUCLEOTIDE SEQUENCE [LARGE SCALE GENOMIC DNA]</scope>
    <source>
        <strain evidence="3">CGMCC 4.7426</strain>
    </source>
</reference>
<dbReference type="Proteomes" id="UP001595989">
    <property type="component" value="Unassembled WGS sequence"/>
</dbReference>
<feature type="transmembrane region" description="Helical" evidence="1">
    <location>
        <begin position="51"/>
        <end position="74"/>
    </location>
</feature>
<organism evidence="2 3">
    <name type="scientific">Virgibacillus kekensis</name>
    <dbReference type="NCBI Taxonomy" id="202261"/>
    <lineage>
        <taxon>Bacteria</taxon>
        <taxon>Bacillati</taxon>
        <taxon>Bacillota</taxon>
        <taxon>Bacilli</taxon>
        <taxon>Bacillales</taxon>
        <taxon>Bacillaceae</taxon>
        <taxon>Virgibacillus</taxon>
    </lineage>
</organism>
<dbReference type="RefSeq" id="WP_390293523.1">
    <property type="nucleotide sequence ID" value="NZ_JBHSFU010000004.1"/>
</dbReference>
<keyword evidence="1" id="KW-0812">Transmembrane</keyword>
<name>A0ABV9DI79_9BACI</name>
<keyword evidence="1" id="KW-0472">Membrane</keyword>
<evidence type="ECO:0000313" key="3">
    <source>
        <dbReference type="Proteomes" id="UP001595989"/>
    </source>
</evidence>
<dbReference type="EMBL" id="JBHSFU010000004">
    <property type="protein sequence ID" value="MFC4557548.1"/>
    <property type="molecule type" value="Genomic_DNA"/>
</dbReference>
<accession>A0ABV9DI79</accession>
<keyword evidence="3" id="KW-1185">Reference proteome</keyword>
<comment type="caution">
    <text evidence="2">The sequence shown here is derived from an EMBL/GenBank/DDBJ whole genome shotgun (WGS) entry which is preliminary data.</text>
</comment>
<protein>
    <submittedName>
        <fullName evidence="2">Uncharacterized protein</fullName>
    </submittedName>
</protein>
<gene>
    <name evidence="2" type="ORF">ACFO3D_04920</name>
</gene>
<keyword evidence="1" id="KW-1133">Transmembrane helix</keyword>
<evidence type="ECO:0000256" key="1">
    <source>
        <dbReference type="SAM" id="Phobius"/>
    </source>
</evidence>
<evidence type="ECO:0000313" key="2">
    <source>
        <dbReference type="EMBL" id="MFC4557548.1"/>
    </source>
</evidence>
<proteinExistence type="predicted"/>
<sequence>MGGSFVVEGFSFIFIAGMVSIILSILLRSFLTTFIQVILLAALLIINSDGGLVYVIGGLAQFALTGLIIFKYIMAIEMNYQLVMEKTHQIPVNVSGNGDRGSRFSFWQTK</sequence>
<feature type="transmembrane region" description="Helical" evidence="1">
    <location>
        <begin position="12"/>
        <end position="45"/>
    </location>
</feature>